<feature type="domain" description="Peptidase M16 N-terminal" evidence="5">
    <location>
        <begin position="14"/>
        <end position="160"/>
    </location>
</feature>
<comment type="caution">
    <text evidence="7">The sequence shown here is derived from an EMBL/GenBank/DDBJ whole genome shotgun (WGS) entry which is preliminary data.</text>
</comment>
<dbReference type="InterPro" id="IPR011765">
    <property type="entry name" value="Pept_M16_N"/>
</dbReference>
<proteinExistence type="inferred from homology"/>
<evidence type="ECO:0000256" key="4">
    <source>
        <dbReference type="RuleBase" id="RU004447"/>
    </source>
</evidence>
<evidence type="ECO:0000313" key="7">
    <source>
        <dbReference type="EMBL" id="KAB7739870.1"/>
    </source>
</evidence>
<dbReference type="Pfam" id="PF00675">
    <property type="entry name" value="Peptidase_M16"/>
    <property type="match status" value="1"/>
</dbReference>
<keyword evidence="8" id="KW-1185">Reference proteome</keyword>
<dbReference type="Pfam" id="PF05193">
    <property type="entry name" value="Peptidase_M16_C"/>
    <property type="match status" value="1"/>
</dbReference>
<name>A0A6N6VJ55_9HYPH</name>
<dbReference type="EMBL" id="WESC01000008">
    <property type="protein sequence ID" value="KAB7739870.1"/>
    <property type="molecule type" value="Genomic_DNA"/>
</dbReference>
<keyword evidence="3" id="KW-0645">Protease</keyword>
<keyword evidence="3" id="KW-0378">Hydrolase</keyword>
<evidence type="ECO:0000256" key="1">
    <source>
        <dbReference type="ARBA" id="ARBA00001947"/>
    </source>
</evidence>
<evidence type="ECO:0000313" key="8">
    <source>
        <dbReference type="Proteomes" id="UP000468901"/>
    </source>
</evidence>
<dbReference type="RefSeq" id="WP_152216250.1">
    <property type="nucleotide sequence ID" value="NZ_JBAQYD010000110.1"/>
</dbReference>
<dbReference type="GO" id="GO:0004222">
    <property type="term" value="F:metalloendopeptidase activity"/>
    <property type="evidence" value="ECO:0007669"/>
    <property type="project" value="InterPro"/>
</dbReference>
<evidence type="ECO:0000256" key="3">
    <source>
        <dbReference type="ARBA" id="ARBA00023049"/>
    </source>
</evidence>
<dbReference type="PROSITE" id="PS00143">
    <property type="entry name" value="INSULINASE"/>
    <property type="match status" value="1"/>
</dbReference>
<evidence type="ECO:0000259" key="6">
    <source>
        <dbReference type="Pfam" id="PF05193"/>
    </source>
</evidence>
<gene>
    <name evidence="7" type="ORF">F2P47_10170</name>
</gene>
<keyword evidence="3" id="KW-0482">Metalloprotease</keyword>
<dbReference type="AlphaFoldDB" id="A0A6N6VJ55"/>
<dbReference type="FunFam" id="3.30.830.10:FF:000008">
    <property type="entry name" value="Mitochondrial-processing peptidase subunit beta"/>
    <property type="match status" value="1"/>
</dbReference>
<protein>
    <submittedName>
        <fullName evidence="7">Insulinase family protein</fullName>
    </submittedName>
</protein>
<dbReference type="GO" id="GO:0046872">
    <property type="term" value="F:metal ion binding"/>
    <property type="evidence" value="ECO:0007669"/>
    <property type="project" value="InterPro"/>
</dbReference>
<dbReference type="InterPro" id="IPR011249">
    <property type="entry name" value="Metalloenz_LuxS/M16"/>
</dbReference>
<dbReference type="GO" id="GO:0006508">
    <property type="term" value="P:proteolysis"/>
    <property type="evidence" value="ECO:0007669"/>
    <property type="project" value="InterPro"/>
</dbReference>
<feature type="domain" description="Peptidase M16 C-terminal" evidence="6">
    <location>
        <begin position="167"/>
        <end position="338"/>
    </location>
</feature>
<dbReference type="InterPro" id="IPR001431">
    <property type="entry name" value="Pept_M16_Zn_BS"/>
</dbReference>
<dbReference type="InterPro" id="IPR050361">
    <property type="entry name" value="MPP/UQCRC_Complex"/>
</dbReference>
<dbReference type="Gene3D" id="3.30.830.10">
    <property type="entry name" value="Metalloenzyme, LuxS/M16 peptidase-like"/>
    <property type="match status" value="2"/>
</dbReference>
<comment type="similarity">
    <text evidence="2 4">Belongs to the peptidase M16 family.</text>
</comment>
<sequence>MAVSVTRLESGLTVVTDNMPHLETASVGVWVDTGARNESVDQHGVSHLLEHMAFKGTQRRSARAIAEEIENVGGHLNAHTTHESTAYYARVLKNDTPLAVDIISDILQHSVFEAGELERERGVVIQEIGQSLDTPDDLVFDHLLEAAYPGQALGRTILGTVDTVKSFGREALQGYMDERYQAPRMVLAAAGGVDHDELVSLAQEGFAALPSGKGEGAEPAKFRGGERRETRDLEQAHVALAFEGPAYGDPDYYTAQIFSSVLGGGMSSRLFQEVREKRGLCYSVFAYSWSFVDTGVLGIYAGTSPDDLAELMPVISGEITRLGEDATEEETARAKAQMKAGLLMNLESSASRAEQIARQYMIYGRVLTLDEMIAKVDAVDAASLRRFASRFLSKATPALAAVGPLEGAGGGLESYERLAARFA</sequence>
<evidence type="ECO:0000259" key="5">
    <source>
        <dbReference type="Pfam" id="PF00675"/>
    </source>
</evidence>
<dbReference type="Proteomes" id="UP000468901">
    <property type="component" value="Unassembled WGS sequence"/>
</dbReference>
<comment type="cofactor">
    <cofactor evidence="1">
        <name>Zn(2+)</name>
        <dbReference type="ChEBI" id="CHEBI:29105"/>
    </cofactor>
</comment>
<organism evidence="7 8">
    <name type="scientific">Parvibaculum sedimenti</name>
    <dbReference type="NCBI Taxonomy" id="2608632"/>
    <lineage>
        <taxon>Bacteria</taxon>
        <taxon>Pseudomonadati</taxon>
        <taxon>Pseudomonadota</taxon>
        <taxon>Alphaproteobacteria</taxon>
        <taxon>Hyphomicrobiales</taxon>
        <taxon>Parvibaculaceae</taxon>
        <taxon>Parvibaculum</taxon>
    </lineage>
</organism>
<dbReference type="PANTHER" id="PTHR11851">
    <property type="entry name" value="METALLOPROTEASE"/>
    <property type="match status" value="1"/>
</dbReference>
<dbReference type="PANTHER" id="PTHR11851:SF49">
    <property type="entry name" value="MITOCHONDRIAL-PROCESSING PEPTIDASE SUBUNIT ALPHA"/>
    <property type="match status" value="1"/>
</dbReference>
<reference evidence="7 8" key="1">
    <citation type="submission" date="2019-09" db="EMBL/GenBank/DDBJ databases">
        <title>Parvibaculum sedimenti sp. nov., isolated from sediment.</title>
        <authorList>
            <person name="Wang Y."/>
        </authorList>
    </citation>
    <scope>NUCLEOTIDE SEQUENCE [LARGE SCALE GENOMIC DNA]</scope>
    <source>
        <strain evidence="7 8">HXT-9</strain>
    </source>
</reference>
<dbReference type="SUPFAM" id="SSF63411">
    <property type="entry name" value="LuxS/MPP-like metallohydrolase"/>
    <property type="match status" value="2"/>
</dbReference>
<evidence type="ECO:0000256" key="2">
    <source>
        <dbReference type="ARBA" id="ARBA00007261"/>
    </source>
</evidence>
<dbReference type="InterPro" id="IPR007863">
    <property type="entry name" value="Peptidase_M16_C"/>
</dbReference>
<accession>A0A6N6VJ55</accession>